<keyword evidence="2" id="KW-1185">Reference proteome</keyword>
<dbReference type="InterPro" id="IPR010106">
    <property type="entry name" value="RpnA"/>
</dbReference>
<dbReference type="EMBL" id="CP002428">
    <property type="protein sequence ID" value="AEV92194.1"/>
    <property type="molecule type" value="Genomic_DNA"/>
</dbReference>
<dbReference type="Pfam" id="PF12784">
    <property type="entry name" value="PDDEXK_2"/>
    <property type="match status" value="1"/>
</dbReference>
<accession>A0ABM5MQV7</accession>
<dbReference type="Proteomes" id="UP000005443">
    <property type="component" value="Chromosome"/>
</dbReference>
<reference evidence="1 2" key="1">
    <citation type="journal article" date="2012" name="J. Bacteriol.">
        <title>Complete genome sequence of Rickettsia slovaca, the agent of tick-borne lymphadenitis.</title>
        <authorList>
            <person name="Fournier P.E."/>
            <person name="El Karkouri K."/>
            <person name="Robert C."/>
            <person name="Medigue C."/>
            <person name="Raoult D."/>
        </authorList>
    </citation>
    <scope>NUCLEOTIDE SEQUENCE [LARGE SCALE GENOMIC DNA]</scope>
    <source>
        <strain evidence="1 2">13-B</strain>
    </source>
</reference>
<sequence length="187" mass="22146">MKIIKKMAVYAKLRGVIFLAIADFILLPDKKDWRSNHRLLDTKTYENNLQDFYFIFLELEKFNKELDQLENLQEKWAYFFKHAHESTLEEMENLIGHDFIIKKAFYALDQASWSEKELNTYEKMIKTEMDNLAVKEQKIMDTEAKGEARGEAKQKISIAKKMLAKNKPLDKIIDFTGLTEKEIEQLK</sequence>
<protein>
    <submittedName>
        <fullName evidence="1">Transposase-like protein</fullName>
    </submittedName>
</protein>
<dbReference type="PANTHER" id="PTHR41317:SF1">
    <property type="entry name" value="PD-(D_E)XK NUCLEASE FAMILY TRANSPOSASE"/>
    <property type="match status" value="1"/>
</dbReference>
<name>A0ABM5MQV7_RICS1</name>
<evidence type="ECO:0000313" key="2">
    <source>
        <dbReference type="Proteomes" id="UP000005443"/>
    </source>
</evidence>
<dbReference type="PANTHER" id="PTHR41317">
    <property type="entry name" value="PD-(D_E)XK NUCLEASE FAMILY TRANSPOSASE"/>
    <property type="match status" value="1"/>
</dbReference>
<gene>
    <name evidence="1" type="ordered locus">Rsl_669</name>
</gene>
<evidence type="ECO:0000313" key="1">
    <source>
        <dbReference type="EMBL" id="AEV92194.1"/>
    </source>
</evidence>
<organism evidence="1 2">
    <name type="scientific">Rickettsia slovaca (strain 13-B)</name>
    <dbReference type="NCBI Taxonomy" id="941638"/>
    <lineage>
        <taxon>Bacteria</taxon>
        <taxon>Pseudomonadati</taxon>
        <taxon>Pseudomonadota</taxon>
        <taxon>Alphaproteobacteria</taxon>
        <taxon>Rickettsiales</taxon>
        <taxon>Rickettsiaceae</taxon>
        <taxon>Rickettsieae</taxon>
        <taxon>Rickettsia</taxon>
        <taxon>spotted fever group</taxon>
    </lineage>
</organism>
<proteinExistence type="predicted"/>
<dbReference type="NCBIfam" id="TIGR01784">
    <property type="entry name" value="T_den_put_tspse"/>
    <property type="match status" value="1"/>
</dbReference>